<organism evidence="7 8">
    <name type="scientific">Candidatus Magasanikbacteria bacterium RIFOXYA2_FULL_44_8</name>
    <dbReference type="NCBI Taxonomy" id="1798696"/>
    <lineage>
        <taxon>Bacteria</taxon>
        <taxon>Candidatus Magasanikiibacteriota</taxon>
    </lineage>
</organism>
<feature type="domain" description="Large ribosomal subunit protein uL15/eL18" evidence="6">
    <location>
        <begin position="77"/>
        <end position="145"/>
    </location>
</feature>
<comment type="caution">
    <text evidence="7">The sequence shown here is derived from an EMBL/GenBank/DDBJ whole genome shotgun (WGS) entry which is preliminary data.</text>
</comment>
<dbReference type="GO" id="GO:0003735">
    <property type="term" value="F:structural constituent of ribosome"/>
    <property type="evidence" value="ECO:0007669"/>
    <property type="project" value="InterPro"/>
</dbReference>
<protein>
    <recommendedName>
        <fullName evidence="4">Large ribosomal subunit protein uL15</fullName>
    </recommendedName>
</protein>
<dbReference type="AlphaFoldDB" id="A0A1F6NJT0"/>
<dbReference type="SUPFAM" id="SSF52080">
    <property type="entry name" value="Ribosomal proteins L15p and L18e"/>
    <property type="match status" value="1"/>
</dbReference>
<dbReference type="InterPro" id="IPR030878">
    <property type="entry name" value="Ribosomal_uL15"/>
</dbReference>
<accession>A0A1F6NJT0</accession>
<evidence type="ECO:0000313" key="7">
    <source>
        <dbReference type="EMBL" id="OGH84316.1"/>
    </source>
</evidence>
<dbReference type="InterPro" id="IPR005749">
    <property type="entry name" value="Ribosomal_uL15_bac-type"/>
</dbReference>
<evidence type="ECO:0000256" key="3">
    <source>
        <dbReference type="ARBA" id="ARBA00023274"/>
    </source>
</evidence>
<dbReference type="NCBIfam" id="TIGR01071">
    <property type="entry name" value="rplO_bact"/>
    <property type="match status" value="1"/>
</dbReference>
<dbReference type="HAMAP" id="MF_01341">
    <property type="entry name" value="Ribosomal_uL15"/>
    <property type="match status" value="1"/>
</dbReference>
<dbReference type="GO" id="GO:0019843">
    <property type="term" value="F:rRNA binding"/>
    <property type="evidence" value="ECO:0007669"/>
    <property type="project" value="UniProtKB-UniRule"/>
</dbReference>
<comment type="function">
    <text evidence="4">Binds to the 23S rRNA.</text>
</comment>
<reference evidence="7 8" key="1">
    <citation type="journal article" date="2016" name="Nat. Commun.">
        <title>Thousands of microbial genomes shed light on interconnected biogeochemical processes in an aquifer system.</title>
        <authorList>
            <person name="Anantharaman K."/>
            <person name="Brown C.T."/>
            <person name="Hug L.A."/>
            <person name="Sharon I."/>
            <person name="Castelle C.J."/>
            <person name="Probst A.J."/>
            <person name="Thomas B.C."/>
            <person name="Singh A."/>
            <person name="Wilkins M.J."/>
            <person name="Karaoz U."/>
            <person name="Brodie E.L."/>
            <person name="Williams K.H."/>
            <person name="Hubbard S.S."/>
            <person name="Banfield J.F."/>
        </authorList>
    </citation>
    <scope>NUCLEOTIDE SEQUENCE [LARGE SCALE GENOMIC DNA]</scope>
</reference>
<keyword evidence="3 4" id="KW-0687">Ribonucleoprotein</keyword>
<dbReference type="GO" id="GO:0022625">
    <property type="term" value="C:cytosolic large ribosomal subunit"/>
    <property type="evidence" value="ECO:0007669"/>
    <property type="project" value="TreeGrafter"/>
</dbReference>
<name>A0A1F6NJT0_9BACT</name>
<evidence type="ECO:0000313" key="8">
    <source>
        <dbReference type="Proteomes" id="UP000177803"/>
    </source>
</evidence>
<dbReference type="EMBL" id="MFQR01000029">
    <property type="protein sequence ID" value="OGH84316.1"/>
    <property type="molecule type" value="Genomic_DNA"/>
</dbReference>
<evidence type="ECO:0000256" key="2">
    <source>
        <dbReference type="ARBA" id="ARBA00022980"/>
    </source>
</evidence>
<feature type="region of interest" description="Disordered" evidence="5">
    <location>
        <begin position="1"/>
        <end position="47"/>
    </location>
</feature>
<evidence type="ECO:0000256" key="4">
    <source>
        <dbReference type="HAMAP-Rule" id="MF_01341"/>
    </source>
</evidence>
<dbReference type="GO" id="GO:0006412">
    <property type="term" value="P:translation"/>
    <property type="evidence" value="ECO:0007669"/>
    <property type="project" value="UniProtKB-UniRule"/>
</dbReference>
<dbReference type="InterPro" id="IPR036227">
    <property type="entry name" value="Ribosomal_uL15/eL18_sf"/>
</dbReference>
<evidence type="ECO:0000256" key="1">
    <source>
        <dbReference type="ARBA" id="ARBA00007320"/>
    </source>
</evidence>
<dbReference type="Proteomes" id="UP000177803">
    <property type="component" value="Unassembled WGS sequence"/>
</dbReference>
<dbReference type="InterPro" id="IPR021131">
    <property type="entry name" value="Ribosomal_uL15/eL18"/>
</dbReference>
<keyword evidence="4" id="KW-0699">rRNA-binding</keyword>
<sequence>MTLSIHTIKASVGSRRSTKKRGRGNASGHGNYSGRGGKGQTARSGGQRGLRLKAFKNLFQATPKLRGFKSLQAKDETVRLSDLEKVFQAGDQVTLAALKEKTIVGKNAKTAKIIDTGELKKKLSIVGIKCSAGAKAKIEKLGGEIK</sequence>
<keyword evidence="2 4" id="KW-0689">Ribosomal protein</keyword>
<comment type="subunit">
    <text evidence="4">Part of the 50S ribosomal subunit.</text>
</comment>
<gene>
    <name evidence="4" type="primary">rplO</name>
    <name evidence="7" type="ORF">A2261_03895</name>
</gene>
<evidence type="ECO:0000259" key="6">
    <source>
        <dbReference type="Pfam" id="PF00828"/>
    </source>
</evidence>
<comment type="similarity">
    <text evidence="1 4">Belongs to the universal ribosomal protein uL15 family.</text>
</comment>
<dbReference type="PANTHER" id="PTHR12934:SF11">
    <property type="entry name" value="LARGE RIBOSOMAL SUBUNIT PROTEIN UL15M"/>
    <property type="match status" value="1"/>
</dbReference>
<proteinExistence type="inferred from homology"/>
<feature type="compositionally biased region" description="Gly residues" evidence="5">
    <location>
        <begin position="25"/>
        <end position="39"/>
    </location>
</feature>
<dbReference type="PANTHER" id="PTHR12934">
    <property type="entry name" value="50S RIBOSOMAL PROTEIN L15"/>
    <property type="match status" value="1"/>
</dbReference>
<keyword evidence="4" id="KW-0694">RNA-binding</keyword>
<evidence type="ECO:0000256" key="5">
    <source>
        <dbReference type="SAM" id="MobiDB-lite"/>
    </source>
</evidence>
<dbReference type="Gene3D" id="3.100.10.10">
    <property type="match status" value="1"/>
</dbReference>
<dbReference type="Pfam" id="PF00828">
    <property type="entry name" value="Ribosomal_L27A"/>
    <property type="match status" value="1"/>
</dbReference>